<sequence>MANEDIKYQFVEVTAVRGTERRAVAKKESEGWELVEQDQGRMKTTLKFRRPKPPLPRKQIAIGAGVVVVMVGILAVGVALEGDDDVAEAESAAAVIEEPAEPVDLPPAIRADTPSDVPVAVGPLTAATNPDLAGLLQLTDTCSPSIAGFAATYAGQTIQFDGHIGDLANYESYDTRYVVLLSSGDFDESNPVGPNFQYRDINLVSDPNWTGPNIPDGIEVNDKFRFTSTVKSYEEQSCLLLLEPVATEAR</sequence>
<evidence type="ECO:0000256" key="1">
    <source>
        <dbReference type="SAM" id="Phobius"/>
    </source>
</evidence>
<proteinExistence type="predicted"/>
<evidence type="ECO:0000313" key="2">
    <source>
        <dbReference type="EMBL" id="AWH96943.1"/>
    </source>
</evidence>
<evidence type="ECO:0000313" key="3">
    <source>
        <dbReference type="Proteomes" id="UP000244903"/>
    </source>
</evidence>
<dbReference type="KEGG" id="dpc:A6048_17175"/>
<dbReference type="AlphaFoldDB" id="A0AAD0NS22"/>
<gene>
    <name evidence="2" type="ORF">A6048_17175</name>
</gene>
<evidence type="ECO:0008006" key="4">
    <source>
        <dbReference type="Google" id="ProtNLM"/>
    </source>
</evidence>
<dbReference type="InterPro" id="IPR032290">
    <property type="entry name" value="DUF4839"/>
</dbReference>
<protein>
    <recommendedName>
        <fullName evidence="4">DUF4839 domain-containing protein</fullName>
    </recommendedName>
</protein>
<keyword evidence="1" id="KW-0812">Transmembrane</keyword>
<reference evidence="2 3" key="1">
    <citation type="submission" date="2016-04" db="EMBL/GenBank/DDBJ databases">
        <title>Complete genome sequence of the haloalkaliphilic hydrocarbon-degrading bacterium Dietzia psychralcaliphila ILA-1T, isolated from a drain of a fish product-processing plant.</title>
        <authorList>
            <person name="Zhao J."/>
            <person name="Hu B."/>
            <person name="Geng S."/>
            <person name="Nie Y."/>
            <person name="Tang Y."/>
        </authorList>
    </citation>
    <scope>NUCLEOTIDE SEQUENCE [LARGE SCALE GENOMIC DNA]</scope>
    <source>
        <strain evidence="2 3">ILA-1</strain>
    </source>
</reference>
<name>A0AAD0NS22_9ACTN</name>
<organism evidence="2 3">
    <name type="scientific">Dietzia psychralcaliphila</name>
    <dbReference type="NCBI Taxonomy" id="139021"/>
    <lineage>
        <taxon>Bacteria</taxon>
        <taxon>Bacillati</taxon>
        <taxon>Actinomycetota</taxon>
        <taxon>Actinomycetes</taxon>
        <taxon>Mycobacteriales</taxon>
        <taxon>Dietziaceae</taxon>
        <taxon>Dietzia</taxon>
    </lineage>
</organism>
<dbReference type="Pfam" id="PF16127">
    <property type="entry name" value="DUF4839"/>
    <property type="match status" value="1"/>
</dbReference>
<dbReference type="Proteomes" id="UP000244903">
    <property type="component" value="Chromosome"/>
</dbReference>
<accession>A0AAD0NS22</accession>
<keyword evidence="3" id="KW-1185">Reference proteome</keyword>
<feature type="transmembrane region" description="Helical" evidence="1">
    <location>
        <begin position="60"/>
        <end position="80"/>
    </location>
</feature>
<keyword evidence="1" id="KW-1133">Transmembrane helix</keyword>
<keyword evidence="1" id="KW-0472">Membrane</keyword>
<dbReference type="RefSeq" id="WP_107747063.1">
    <property type="nucleotide sequence ID" value="NZ_CP015453.1"/>
</dbReference>
<dbReference type="EMBL" id="CP015453">
    <property type="protein sequence ID" value="AWH96943.1"/>
    <property type="molecule type" value="Genomic_DNA"/>
</dbReference>